<feature type="domain" description="Endoribonuclease YicC-like N-terminal" evidence="6">
    <location>
        <begin position="9"/>
        <end position="163"/>
    </location>
</feature>
<evidence type="ECO:0000256" key="4">
    <source>
        <dbReference type="ARBA" id="ARBA00022801"/>
    </source>
</evidence>
<dbReference type="PANTHER" id="PTHR30636">
    <property type="entry name" value="UPF0701 PROTEIN YICC"/>
    <property type="match status" value="1"/>
</dbReference>
<dbReference type="InterPro" id="IPR005229">
    <property type="entry name" value="YicC/YloC-like"/>
</dbReference>
<keyword evidence="3" id="KW-0255">Endonuclease</keyword>
<comment type="cofactor">
    <cofactor evidence="1">
        <name>a divalent metal cation</name>
        <dbReference type="ChEBI" id="CHEBI:60240"/>
    </cofactor>
</comment>
<dbReference type="EMBL" id="JACHIP010000001">
    <property type="protein sequence ID" value="MBB5055641.1"/>
    <property type="molecule type" value="Genomic_DNA"/>
</dbReference>
<gene>
    <name evidence="8" type="ORF">HDF16_000310</name>
</gene>
<feature type="domain" description="Endoribonuclease YicC-like C-terminal" evidence="7">
    <location>
        <begin position="182"/>
        <end position="306"/>
    </location>
</feature>
<sequence>MSEKKGLPIHSMTGYASRRVDAEERASFTMSLKSVNHRFFDLQLRLPQGCDALEGQLRRMLKEQIHRGHVEFSLTLERQTRTGLYFNDEQIAAYVAAFRDCVARHGLESEPDLNEVLRVPGMMTSTQSNSRDEAVMLEAPVMAELAYLIASFNAVRAEEGSALVAELRASMQRLDAAAVEVAELRESVRTANYERLRARIAELTDGLGVSEDRLLSEAALMADRSDVEEELVRLRTHVASLLTMLDEGGPVGKRLDFLLQELNREANTLLSKTGGATAQNGLRITELGLEMKVEIERAREQIQNLE</sequence>
<dbReference type="AlphaFoldDB" id="A0A7W7Z969"/>
<name>A0A7W7Z969_9BACT</name>
<keyword evidence="2" id="KW-0540">Nuclease</keyword>
<evidence type="ECO:0000313" key="8">
    <source>
        <dbReference type="EMBL" id="MBB5055641.1"/>
    </source>
</evidence>
<keyword evidence="9" id="KW-1185">Reference proteome</keyword>
<evidence type="ECO:0000259" key="7">
    <source>
        <dbReference type="Pfam" id="PF08340"/>
    </source>
</evidence>
<accession>A0A7W7Z969</accession>
<dbReference type="InterPro" id="IPR013527">
    <property type="entry name" value="YicC-like_N"/>
</dbReference>
<evidence type="ECO:0000256" key="3">
    <source>
        <dbReference type="ARBA" id="ARBA00022759"/>
    </source>
</evidence>
<dbReference type="RefSeq" id="WP_348641210.1">
    <property type="nucleotide sequence ID" value="NZ_JACHIP010000001.1"/>
</dbReference>
<keyword evidence="4" id="KW-0378">Hydrolase</keyword>
<dbReference type="Proteomes" id="UP000540989">
    <property type="component" value="Unassembled WGS sequence"/>
</dbReference>
<comment type="similarity">
    <text evidence="5">Belongs to the YicC/YloC family.</text>
</comment>
<proteinExistence type="inferred from homology"/>
<evidence type="ECO:0000313" key="9">
    <source>
        <dbReference type="Proteomes" id="UP000540989"/>
    </source>
</evidence>
<evidence type="ECO:0000259" key="6">
    <source>
        <dbReference type="Pfam" id="PF03755"/>
    </source>
</evidence>
<reference evidence="8 9" key="1">
    <citation type="submission" date="2020-08" db="EMBL/GenBank/DDBJ databases">
        <title>Genomic Encyclopedia of Type Strains, Phase IV (KMG-V): Genome sequencing to study the core and pangenomes of soil and plant-associated prokaryotes.</title>
        <authorList>
            <person name="Whitman W."/>
        </authorList>
    </citation>
    <scope>NUCLEOTIDE SEQUENCE [LARGE SCALE GENOMIC DNA]</scope>
    <source>
        <strain evidence="8 9">M8UP14</strain>
    </source>
</reference>
<evidence type="ECO:0000256" key="1">
    <source>
        <dbReference type="ARBA" id="ARBA00001968"/>
    </source>
</evidence>
<comment type="caution">
    <text evidence="8">The sequence shown here is derived from an EMBL/GenBank/DDBJ whole genome shotgun (WGS) entry which is preliminary data.</text>
</comment>
<dbReference type="InterPro" id="IPR013551">
    <property type="entry name" value="YicC-like_C"/>
</dbReference>
<evidence type="ECO:0000256" key="2">
    <source>
        <dbReference type="ARBA" id="ARBA00022722"/>
    </source>
</evidence>
<organism evidence="8 9">
    <name type="scientific">Granulicella aggregans</name>
    <dbReference type="NCBI Taxonomy" id="474949"/>
    <lineage>
        <taxon>Bacteria</taxon>
        <taxon>Pseudomonadati</taxon>
        <taxon>Acidobacteriota</taxon>
        <taxon>Terriglobia</taxon>
        <taxon>Terriglobales</taxon>
        <taxon>Acidobacteriaceae</taxon>
        <taxon>Granulicella</taxon>
    </lineage>
</organism>
<dbReference type="NCBIfam" id="TIGR00255">
    <property type="entry name" value="YicC/YloC family endoribonuclease"/>
    <property type="match status" value="1"/>
</dbReference>
<dbReference type="GO" id="GO:0016787">
    <property type="term" value="F:hydrolase activity"/>
    <property type="evidence" value="ECO:0007669"/>
    <property type="project" value="UniProtKB-KW"/>
</dbReference>
<evidence type="ECO:0000256" key="5">
    <source>
        <dbReference type="ARBA" id="ARBA00035648"/>
    </source>
</evidence>
<dbReference type="PANTHER" id="PTHR30636:SF3">
    <property type="entry name" value="UPF0701 PROTEIN YICC"/>
    <property type="match status" value="1"/>
</dbReference>
<dbReference type="Pfam" id="PF03755">
    <property type="entry name" value="YicC-like_N"/>
    <property type="match status" value="1"/>
</dbReference>
<dbReference type="Pfam" id="PF08340">
    <property type="entry name" value="YicC-like_C"/>
    <property type="match status" value="1"/>
</dbReference>
<dbReference type="GO" id="GO:0004521">
    <property type="term" value="F:RNA endonuclease activity"/>
    <property type="evidence" value="ECO:0007669"/>
    <property type="project" value="InterPro"/>
</dbReference>
<protein>
    <submittedName>
        <fullName evidence="8">Uncharacterized protein (TIGR00255 family)</fullName>
    </submittedName>
</protein>